<keyword evidence="5" id="KW-0223">Dioxygenase</keyword>
<organism evidence="5 6">
    <name type="scientific">Mumia flava</name>
    <dbReference type="NCBI Taxonomy" id="1348852"/>
    <lineage>
        <taxon>Bacteria</taxon>
        <taxon>Bacillati</taxon>
        <taxon>Actinomycetota</taxon>
        <taxon>Actinomycetes</taxon>
        <taxon>Propionibacteriales</taxon>
        <taxon>Nocardioidaceae</taxon>
        <taxon>Mumia</taxon>
    </lineage>
</organism>
<comment type="caution">
    <text evidence="5">The sequence shown here is derived from an EMBL/GenBank/DDBJ whole genome shotgun (WGS) entry which is preliminary data.</text>
</comment>
<evidence type="ECO:0000256" key="3">
    <source>
        <dbReference type="RuleBase" id="RU003682"/>
    </source>
</evidence>
<sequence>MPLAPPALTANEETFDMSIPLIDLSAWRAGTPDQRAAVAGSVDEALRTSGFLLLAGHGVPPALRTDLRAAASAFFALPTDVRSRYRTEVGGRGWIPSGAEANAFVDQPPGPADLKETWTAGWDGPDTPDDPDWFAPNVWPVELPDLEHLAADYTTRMRLLAGELVSVFATALGLPDRWFTDRSGQAPHSFNVNRYPSLRETGAAAEGQYRVAPHTDFGMVTILDRQPGYGGLQVEIDGTWVDAPYVEDAFTINIGDLLARWVGDRWRSTRHRVLPPPADDADEELVSLIYFFEADLDAVVEPLGPPHGGPSWYPPVTTRQYLEARFAAITV</sequence>
<dbReference type="GO" id="GO:0046872">
    <property type="term" value="F:metal ion binding"/>
    <property type="evidence" value="ECO:0007669"/>
    <property type="project" value="UniProtKB-KW"/>
</dbReference>
<dbReference type="PRINTS" id="PR00682">
    <property type="entry name" value="IPNSYNTHASE"/>
</dbReference>
<evidence type="ECO:0000256" key="2">
    <source>
        <dbReference type="ARBA" id="ARBA00023194"/>
    </source>
</evidence>
<dbReference type="Gene3D" id="2.60.120.330">
    <property type="entry name" value="B-lactam Antibiotic, Isopenicillin N Synthase, Chain"/>
    <property type="match status" value="1"/>
</dbReference>
<dbReference type="GO" id="GO:0051213">
    <property type="term" value="F:dioxygenase activity"/>
    <property type="evidence" value="ECO:0007669"/>
    <property type="project" value="UniProtKB-KW"/>
</dbReference>
<keyword evidence="2" id="KW-0045">Antibiotic biosynthesis</keyword>
<comment type="pathway">
    <text evidence="1">Antibiotic biosynthesis.</text>
</comment>
<evidence type="ECO:0000313" key="6">
    <source>
        <dbReference type="Proteomes" id="UP000230842"/>
    </source>
</evidence>
<dbReference type="InterPro" id="IPR044861">
    <property type="entry name" value="IPNS-like_FE2OG_OXY"/>
</dbReference>
<dbReference type="Pfam" id="PF03171">
    <property type="entry name" value="2OG-FeII_Oxy"/>
    <property type="match status" value="1"/>
</dbReference>
<dbReference type="InterPro" id="IPR050231">
    <property type="entry name" value="Iron_ascorbate_oxido_reductase"/>
</dbReference>
<proteinExistence type="inferred from homology"/>
<dbReference type="SUPFAM" id="SSF51197">
    <property type="entry name" value="Clavaminate synthase-like"/>
    <property type="match status" value="1"/>
</dbReference>
<dbReference type="AlphaFoldDB" id="A0A2M9BGN5"/>
<accession>A0A2M9BGN5</accession>
<keyword evidence="3" id="KW-0560">Oxidoreductase</keyword>
<dbReference type="InterPro" id="IPR027443">
    <property type="entry name" value="IPNS-like_sf"/>
</dbReference>
<keyword evidence="3" id="KW-0479">Metal-binding</keyword>
<dbReference type="EMBL" id="PGEZ01000001">
    <property type="protein sequence ID" value="PJJ57115.1"/>
    <property type="molecule type" value="Genomic_DNA"/>
</dbReference>
<dbReference type="Pfam" id="PF14226">
    <property type="entry name" value="DIOX_N"/>
    <property type="match status" value="1"/>
</dbReference>
<evidence type="ECO:0000256" key="1">
    <source>
        <dbReference type="ARBA" id="ARBA00004792"/>
    </source>
</evidence>
<evidence type="ECO:0000259" key="4">
    <source>
        <dbReference type="PROSITE" id="PS51471"/>
    </source>
</evidence>
<feature type="domain" description="Fe2OG dioxygenase" evidence="4">
    <location>
        <begin position="185"/>
        <end position="294"/>
    </location>
</feature>
<keyword evidence="6" id="KW-1185">Reference proteome</keyword>
<reference evidence="5 6" key="1">
    <citation type="submission" date="2017-11" db="EMBL/GenBank/DDBJ databases">
        <title>Genomic Encyclopedia of Archaeal and Bacterial Type Strains, Phase II (KMG-II): From Individual Species to Whole Genera.</title>
        <authorList>
            <person name="Goeker M."/>
        </authorList>
    </citation>
    <scope>NUCLEOTIDE SEQUENCE [LARGE SCALE GENOMIC DNA]</scope>
    <source>
        <strain evidence="5 6">DSM 27763</strain>
    </source>
</reference>
<dbReference type="InterPro" id="IPR026992">
    <property type="entry name" value="DIOX_N"/>
</dbReference>
<comment type="similarity">
    <text evidence="3">Belongs to the iron/ascorbate-dependent oxidoreductase family.</text>
</comment>
<name>A0A2M9BGN5_9ACTN</name>
<dbReference type="PANTHER" id="PTHR47990">
    <property type="entry name" value="2-OXOGLUTARATE (2OG) AND FE(II)-DEPENDENT OXYGENASE SUPERFAMILY PROTEIN-RELATED"/>
    <property type="match status" value="1"/>
</dbReference>
<dbReference type="InterPro" id="IPR005123">
    <property type="entry name" value="Oxoglu/Fe-dep_dioxygenase_dom"/>
</dbReference>
<protein>
    <submittedName>
        <fullName evidence="5">Isopenicillin N synthase-like dioxygenase</fullName>
    </submittedName>
</protein>
<keyword evidence="3" id="KW-0408">Iron</keyword>
<dbReference type="GO" id="GO:0017000">
    <property type="term" value="P:antibiotic biosynthetic process"/>
    <property type="evidence" value="ECO:0007669"/>
    <property type="project" value="UniProtKB-KW"/>
</dbReference>
<dbReference type="PROSITE" id="PS51471">
    <property type="entry name" value="FE2OG_OXY"/>
    <property type="match status" value="1"/>
</dbReference>
<evidence type="ECO:0000313" key="5">
    <source>
        <dbReference type="EMBL" id="PJJ57115.1"/>
    </source>
</evidence>
<gene>
    <name evidence="5" type="ORF">CLV56_1336</name>
</gene>
<dbReference type="Proteomes" id="UP000230842">
    <property type="component" value="Unassembled WGS sequence"/>
</dbReference>